<evidence type="ECO:0000313" key="4">
    <source>
        <dbReference type="Proteomes" id="UP000001401"/>
    </source>
</evidence>
<gene>
    <name evidence="3" type="ordered locus">Bcell_4135</name>
</gene>
<protein>
    <recommendedName>
        <fullName evidence="2">DUF3887 domain-containing protein</fullName>
    </recommendedName>
</protein>
<feature type="signal peptide" evidence="1">
    <location>
        <begin position="1"/>
        <end position="19"/>
    </location>
</feature>
<dbReference type="RefSeq" id="WP_013490688.1">
    <property type="nucleotide sequence ID" value="NC_014829.1"/>
</dbReference>
<sequence length="123" mass="14412" precursor="true">MRKQLLVFLLLLTSMIVTIGCNDHDDIEEIAVEYLEQLKAENFDEASAMFNDRVQALYTTEQLEKTWEEIKGDIGEFKGQEYEATEEFGTSETVHIRGIFDKNQIIFSFNFDENNKITNFYIH</sequence>
<keyword evidence="1" id="KW-0732">Signal</keyword>
<accession>E6TY43</accession>
<dbReference type="PROSITE" id="PS51257">
    <property type="entry name" value="PROKAR_LIPOPROTEIN"/>
    <property type="match status" value="1"/>
</dbReference>
<feature type="domain" description="DUF3887" evidence="2">
    <location>
        <begin position="31"/>
        <end position="120"/>
    </location>
</feature>
<organism evidence="3 4">
    <name type="scientific">Evansella cellulosilytica (strain ATCC 21833 / DSM 2522 / FERM P-1141 / JCM 9156 / N-4)</name>
    <name type="common">Bacillus cellulosilyticus</name>
    <dbReference type="NCBI Taxonomy" id="649639"/>
    <lineage>
        <taxon>Bacteria</taxon>
        <taxon>Bacillati</taxon>
        <taxon>Bacillota</taxon>
        <taxon>Bacilli</taxon>
        <taxon>Bacillales</taxon>
        <taxon>Bacillaceae</taxon>
        <taxon>Evansella</taxon>
    </lineage>
</organism>
<dbReference type="Pfam" id="PF13026">
    <property type="entry name" value="DUF3887"/>
    <property type="match status" value="1"/>
</dbReference>
<dbReference type="EMBL" id="CP002394">
    <property type="protein sequence ID" value="ADU32362.1"/>
    <property type="molecule type" value="Genomic_DNA"/>
</dbReference>
<dbReference type="Gene3D" id="3.10.450.590">
    <property type="match status" value="1"/>
</dbReference>
<dbReference type="AlphaFoldDB" id="E6TY43"/>
<reference evidence="3 4" key="1">
    <citation type="submission" date="2010-12" db="EMBL/GenBank/DDBJ databases">
        <title>Complete sequence of Bacillus cellulosilyticus DSM 2522.</title>
        <authorList>
            <consortium name="US DOE Joint Genome Institute"/>
            <person name="Lucas S."/>
            <person name="Copeland A."/>
            <person name="Lapidus A."/>
            <person name="Cheng J.-F."/>
            <person name="Bruce D."/>
            <person name="Goodwin L."/>
            <person name="Pitluck S."/>
            <person name="Chertkov O."/>
            <person name="Detter J.C."/>
            <person name="Han C."/>
            <person name="Tapia R."/>
            <person name="Land M."/>
            <person name="Hauser L."/>
            <person name="Jeffries C."/>
            <person name="Kyrpides N."/>
            <person name="Ivanova N."/>
            <person name="Mikhailova N."/>
            <person name="Brumm P."/>
            <person name="Mead D."/>
            <person name="Woyke T."/>
        </authorList>
    </citation>
    <scope>NUCLEOTIDE SEQUENCE [LARGE SCALE GENOMIC DNA]</scope>
    <source>
        <strain evidence="4">ATCC 21833 / DSM 2522 / FERM P-1141 / JCM 9156 / N-4</strain>
    </source>
</reference>
<proteinExistence type="predicted"/>
<evidence type="ECO:0000256" key="1">
    <source>
        <dbReference type="SAM" id="SignalP"/>
    </source>
</evidence>
<dbReference type="STRING" id="649639.Bcell_4135"/>
<keyword evidence="4" id="KW-1185">Reference proteome</keyword>
<dbReference type="KEGG" id="bco:Bcell_4135"/>
<evidence type="ECO:0000313" key="3">
    <source>
        <dbReference type="EMBL" id="ADU32362.1"/>
    </source>
</evidence>
<feature type="chain" id="PRO_5038791233" description="DUF3887 domain-containing protein" evidence="1">
    <location>
        <begin position="20"/>
        <end position="123"/>
    </location>
</feature>
<evidence type="ECO:0000259" key="2">
    <source>
        <dbReference type="Pfam" id="PF13026"/>
    </source>
</evidence>
<dbReference type="Proteomes" id="UP000001401">
    <property type="component" value="Chromosome"/>
</dbReference>
<dbReference type="HOGENOM" id="CLU_2010647_0_0_9"/>
<dbReference type="InterPro" id="IPR024981">
    <property type="entry name" value="DUF3887"/>
</dbReference>
<name>E6TY43_EVAC2</name>